<dbReference type="EMBL" id="SNAA01000004">
    <property type="protein sequence ID" value="TDL81549.1"/>
    <property type="molecule type" value="Genomic_DNA"/>
</dbReference>
<accession>A0A4V3BA37</accession>
<organism evidence="1 2">
    <name type="scientific">Palleronia sediminis</name>
    <dbReference type="NCBI Taxonomy" id="2547833"/>
    <lineage>
        <taxon>Bacteria</taxon>
        <taxon>Pseudomonadati</taxon>
        <taxon>Pseudomonadota</taxon>
        <taxon>Alphaproteobacteria</taxon>
        <taxon>Rhodobacterales</taxon>
        <taxon>Roseobacteraceae</taxon>
        <taxon>Palleronia</taxon>
    </lineage>
</organism>
<dbReference type="AlphaFoldDB" id="A0A4V3BA37"/>
<evidence type="ECO:0008006" key="3">
    <source>
        <dbReference type="Google" id="ProtNLM"/>
    </source>
</evidence>
<evidence type="ECO:0000313" key="1">
    <source>
        <dbReference type="EMBL" id="TDL81549.1"/>
    </source>
</evidence>
<dbReference type="Proteomes" id="UP000295701">
    <property type="component" value="Unassembled WGS sequence"/>
</dbReference>
<protein>
    <recommendedName>
        <fullName evidence="3">Tetratricopeptide repeat protein</fullName>
    </recommendedName>
</protein>
<dbReference type="RefSeq" id="WP_133396036.1">
    <property type="nucleotide sequence ID" value="NZ_SNAA01000004.1"/>
</dbReference>
<proteinExistence type="predicted"/>
<sequence length="78" mass="8586">MHETVRSAIGRLEAGDWDAAHDLAQGDPSPEAAWLHAHLHRIEGDTANAAYWYRRAGRAPFPGNIAAEREAISRAVQE</sequence>
<name>A0A4V3BA37_9RHOB</name>
<dbReference type="OrthoDB" id="370799at2"/>
<reference evidence="1 2" key="1">
    <citation type="submission" date="2019-03" db="EMBL/GenBank/DDBJ databases">
        <title>Primorskyibacter sp. SS33 isolated from sediments.</title>
        <authorList>
            <person name="Xunke S."/>
        </authorList>
    </citation>
    <scope>NUCLEOTIDE SEQUENCE [LARGE SCALE GENOMIC DNA]</scope>
    <source>
        <strain evidence="1 2">SS33</strain>
    </source>
</reference>
<evidence type="ECO:0000313" key="2">
    <source>
        <dbReference type="Proteomes" id="UP000295701"/>
    </source>
</evidence>
<comment type="caution">
    <text evidence="1">The sequence shown here is derived from an EMBL/GenBank/DDBJ whole genome shotgun (WGS) entry which is preliminary data.</text>
</comment>
<gene>
    <name evidence="1" type="ORF">E2L08_05370</name>
</gene>
<keyword evidence="2" id="KW-1185">Reference proteome</keyword>